<dbReference type="PANTHER" id="PTHR22900:SF9">
    <property type="entry name" value="CARBOHYDRATE SULFOTRANSFERASE-RELATED"/>
    <property type="match status" value="1"/>
</dbReference>
<accession>A0A8S1F6U1</accession>
<keyword evidence="3" id="KW-1185">Reference proteome</keyword>
<organism evidence="2 3">
    <name type="scientific">Caenorhabditis bovis</name>
    <dbReference type="NCBI Taxonomy" id="2654633"/>
    <lineage>
        <taxon>Eukaryota</taxon>
        <taxon>Metazoa</taxon>
        <taxon>Ecdysozoa</taxon>
        <taxon>Nematoda</taxon>
        <taxon>Chromadorea</taxon>
        <taxon>Rhabditida</taxon>
        <taxon>Rhabditina</taxon>
        <taxon>Rhabditomorpha</taxon>
        <taxon>Rhabditoidea</taxon>
        <taxon>Rhabditidae</taxon>
        <taxon>Peloderinae</taxon>
        <taxon>Caenorhabditis</taxon>
    </lineage>
</organism>
<keyword evidence="1" id="KW-0812">Transmembrane</keyword>
<dbReference type="GO" id="GO:1902884">
    <property type="term" value="P:positive regulation of response to oxidative stress"/>
    <property type="evidence" value="ECO:0007669"/>
    <property type="project" value="InterPro"/>
</dbReference>
<keyword evidence="1" id="KW-0472">Membrane</keyword>
<evidence type="ECO:0000313" key="3">
    <source>
        <dbReference type="Proteomes" id="UP000494206"/>
    </source>
</evidence>
<feature type="transmembrane region" description="Helical" evidence="1">
    <location>
        <begin position="6"/>
        <end position="22"/>
    </location>
</feature>
<protein>
    <recommendedName>
        <fullName evidence="4">Sulfotransferase domain-containing protein</fullName>
    </recommendedName>
</protein>
<evidence type="ECO:0000256" key="1">
    <source>
        <dbReference type="SAM" id="Phobius"/>
    </source>
</evidence>
<dbReference type="Proteomes" id="UP000494206">
    <property type="component" value="Unassembled WGS sequence"/>
</dbReference>
<proteinExistence type="predicted"/>
<dbReference type="AlphaFoldDB" id="A0A8S1F6U1"/>
<dbReference type="PANTHER" id="PTHR22900">
    <property type="entry name" value="PROTEIN CBG14245-RELATED"/>
    <property type="match status" value="1"/>
</dbReference>
<dbReference type="InterPro" id="IPR007669">
    <property type="entry name" value="Chst-1-like"/>
</dbReference>
<evidence type="ECO:0000313" key="2">
    <source>
        <dbReference type="EMBL" id="CAB3406530.1"/>
    </source>
</evidence>
<dbReference type="OrthoDB" id="408912at2759"/>
<dbReference type="GO" id="GO:0016020">
    <property type="term" value="C:membrane"/>
    <property type="evidence" value="ECO:0007669"/>
    <property type="project" value="InterPro"/>
</dbReference>
<reference evidence="2 3" key="1">
    <citation type="submission" date="2020-04" db="EMBL/GenBank/DDBJ databases">
        <authorList>
            <person name="Laetsch R D."/>
            <person name="Stevens L."/>
            <person name="Kumar S."/>
            <person name="Blaxter L. M."/>
        </authorList>
    </citation>
    <scope>NUCLEOTIDE SEQUENCE [LARGE SCALE GENOMIC DNA]</scope>
</reference>
<comment type="caution">
    <text evidence="2">The sequence shown here is derived from an EMBL/GenBank/DDBJ whole genome shotgun (WGS) entry which is preliminary data.</text>
</comment>
<keyword evidence="1" id="KW-1133">Transmembrane helix</keyword>
<evidence type="ECO:0008006" key="4">
    <source>
        <dbReference type="Google" id="ProtNLM"/>
    </source>
</evidence>
<dbReference type="Pfam" id="PF03567">
    <property type="entry name" value="Sulfotransfer_2"/>
    <property type="match status" value="1"/>
</dbReference>
<dbReference type="GO" id="GO:0047756">
    <property type="term" value="F:chondroitin 4-sulfotransferase activity"/>
    <property type="evidence" value="ECO:0007669"/>
    <property type="project" value="InterPro"/>
</dbReference>
<dbReference type="InterPro" id="IPR005331">
    <property type="entry name" value="Sulfotransferase"/>
</dbReference>
<name>A0A8S1F6U1_9PELO</name>
<dbReference type="GO" id="GO:0050650">
    <property type="term" value="P:chondroitin sulfate proteoglycan biosynthetic process"/>
    <property type="evidence" value="ECO:0007669"/>
    <property type="project" value="InterPro"/>
</dbReference>
<gene>
    <name evidence="2" type="ORF">CBOVIS_LOCUS8592</name>
</gene>
<sequence>MGTRPVIALVIFVVIFTIYLIISHSTPNYIIIAGYSNKLNKTEREFLIPPFVQIPAYYTLAPKYNLTGCIVPKAMSQLTINTLCYLFDKDLFLRSNQSMRDATLISRRSCWKDSAFTIFGEKQKRNPYMRRFAFIRDPFDRFLSFYLNKCVNDKYCWNCKGDMRCVVKNVYESLKKLAKREIWSTPSFEDFHTAPLTWSCDFAKDIDKFDIILIGLETAQKTAAISKLAQIFREQFVPEADIQYIIQEATQSETTHSTHSSPLRKVAEEQLKRDNFVRQYLHRIYFYDYGVFQLNREHLDPEYR</sequence>
<dbReference type="EMBL" id="CADEPM010000005">
    <property type="protein sequence ID" value="CAB3406530.1"/>
    <property type="molecule type" value="Genomic_DNA"/>
</dbReference>